<dbReference type="GO" id="GO:0007165">
    <property type="term" value="P:signal transduction"/>
    <property type="evidence" value="ECO:0000318"/>
    <property type="project" value="GO_Central"/>
</dbReference>
<evidence type="ECO:0000259" key="7">
    <source>
        <dbReference type="PROSITE" id="PS50104"/>
    </source>
</evidence>
<protein>
    <recommendedName>
        <fullName evidence="7">TIR domain-containing protein</fullName>
    </recommendedName>
</protein>
<keyword evidence="4" id="KW-0520">NAD</keyword>
<evidence type="ECO:0000313" key="9">
    <source>
        <dbReference type="Proteomes" id="UP000009183"/>
    </source>
</evidence>
<keyword evidence="3" id="KW-0963">Cytoplasm</keyword>
<evidence type="ECO:0000256" key="5">
    <source>
        <dbReference type="ARBA" id="ARBA00023242"/>
    </source>
</evidence>
<keyword evidence="5" id="KW-0539">Nucleus</keyword>
<dbReference type="EMBL" id="FN594973">
    <property type="protein sequence ID" value="CCB45109.1"/>
    <property type="molecule type" value="Genomic_DNA"/>
</dbReference>
<evidence type="ECO:0000256" key="4">
    <source>
        <dbReference type="ARBA" id="ARBA00023027"/>
    </source>
</evidence>
<reference evidence="9" key="1">
    <citation type="journal article" date="2007" name="Nature">
        <title>The grapevine genome sequence suggests ancestral hexaploidization in major angiosperm phyla.</title>
        <authorList>
            <consortium name="The French-Italian Public Consortium for Grapevine Genome Characterization."/>
            <person name="Jaillon O."/>
            <person name="Aury J.-M."/>
            <person name="Noel B."/>
            <person name="Policriti A."/>
            <person name="Clepet C."/>
            <person name="Casagrande A."/>
            <person name="Choisne N."/>
            <person name="Aubourg S."/>
            <person name="Vitulo N."/>
            <person name="Jubin C."/>
            <person name="Vezzi A."/>
            <person name="Legeai F."/>
            <person name="Hugueney P."/>
            <person name="Dasilva C."/>
            <person name="Horner D."/>
            <person name="Mica E."/>
            <person name="Jublot D."/>
            <person name="Poulain J."/>
            <person name="Bruyere C."/>
            <person name="Billault A."/>
            <person name="Segurens B."/>
            <person name="Gouyvenoux M."/>
            <person name="Ugarte E."/>
            <person name="Cattonaro F."/>
            <person name="Anthouard V."/>
            <person name="Vico V."/>
            <person name="Del Fabbro C."/>
            <person name="Alaux M."/>
            <person name="Di Gaspero G."/>
            <person name="Dumas V."/>
            <person name="Felice N."/>
            <person name="Paillard S."/>
            <person name="Juman I."/>
            <person name="Moroldo M."/>
            <person name="Scalabrin S."/>
            <person name="Canaguier A."/>
            <person name="Le Clainche I."/>
            <person name="Malacrida G."/>
            <person name="Durand E."/>
            <person name="Pesole G."/>
            <person name="Laucou V."/>
            <person name="Chatelet P."/>
            <person name="Merdinoglu D."/>
            <person name="Delledonne M."/>
            <person name="Pezzotti M."/>
            <person name="Lecharny A."/>
            <person name="Scarpelli C."/>
            <person name="Artiguenave F."/>
            <person name="Pe M.E."/>
            <person name="Valle G."/>
            <person name="Morgante M."/>
            <person name="Caboche M."/>
            <person name="Adam-Blondon A.-F."/>
            <person name="Weissenbach J."/>
            <person name="Quetier F."/>
            <person name="Wincker P."/>
        </authorList>
    </citation>
    <scope>NUCLEOTIDE SEQUENCE [LARGE SCALE GENOMIC DNA]</scope>
    <source>
        <strain evidence="9">cv. Pinot noir / PN40024</strain>
    </source>
</reference>
<dbReference type="FunCoup" id="F6GYS3">
    <property type="interactions" value="28"/>
</dbReference>
<dbReference type="PANTHER" id="PTHR32009:SF155">
    <property type="entry name" value="DISEASE RESISTANCE PROTEIN (TIR-NBS-LRR CLASS)"/>
    <property type="match status" value="1"/>
</dbReference>
<dbReference type="InterPro" id="IPR035897">
    <property type="entry name" value="Toll_tir_struct_dom_sf"/>
</dbReference>
<proteinExistence type="inferred from homology"/>
<dbReference type="GO" id="GO:0005634">
    <property type="term" value="C:nucleus"/>
    <property type="evidence" value="ECO:0000318"/>
    <property type="project" value="GO_Central"/>
</dbReference>
<gene>
    <name evidence="8" type="ordered locus">VIT_18s0117g00380</name>
</gene>
<comment type="subcellular location">
    <subcellularLocation>
        <location evidence="2">Cytoplasm</location>
    </subcellularLocation>
    <subcellularLocation>
        <location evidence="1">Nucleus</location>
    </subcellularLocation>
</comment>
<dbReference type="PANTHER" id="PTHR32009">
    <property type="entry name" value="TMV RESISTANCE PROTEIN N-LIKE"/>
    <property type="match status" value="1"/>
</dbReference>
<dbReference type="ExpressionAtlas" id="F6GYS3">
    <property type="expression patterns" value="baseline"/>
</dbReference>
<evidence type="ECO:0000313" key="8">
    <source>
        <dbReference type="EMBL" id="CCB45109.1"/>
    </source>
</evidence>
<dbReference type="FunFam" id="3.40.50.10140:FF:000007">
    <property type="entry name" value="Disease resistance protein (TIR-NBS-LRR class)"/>
    <property type="match status" value="1"/>
</dbReference>
<accession>F6GYS3</accession>
<organism evidence="8 9">
    <name type="scientific">Vitis vinifera</name>
    <name type="common">Grape</name>
    <dbReference type="NCBI Taxonomy" id="29760"/>
    <lineage>
        <taxon>Eukaryota</taxon>
        <taxon>Viridiplantae</taxon>
        <taxon>Streptophyta</taxon>
        <taxon>Embryophyta</taxon>
        <taxon>Tracheophyta</taxon>
        <taxon>Spermatophyta</taxon>
        <taxon>Magnoliopsida</taxon>
        <taxon>eudicotyledons</taxon>
        <taxon>Gunneridae</taxon>
        <taxon>Pentapetalae</taxon>
        <taxon>rosids</taxon>
        <taxon>Vitales</taxon>
        <taxon>Vitaceae</taxon>
        <taxon>Viteae</taxon>
        <taxon>Vitis</taxon>
    </lineage>
</organism>
<dbReference type="PROSITE" id="PS50104">
    <property type="entry name" value="TIR"/>
    <property type="match status" value="1"/>
</dbReference>
<dbReference type="InterPro" id="IPR000157">
    <property type="entry name" value="TIR_dom"/>
</dbReference>
<dbReference type="Proteomes" id="UP000009183">
    <property type="component" value="Chromosome 18"/>
</dbReference>
<dbReference type="GO" id="GO:0043068">
    <property type="term" value="P:positive regulation of programmed cell death"/>
    <property type="evidence" value="ECO:0007669"/>
    <property type="project" value="UniProtKB-ARBA"/>
</dbReference>
<evidence type="ECO:0000256" key="6">
    <source>
        <dbReference type="ARBA" id="ARBA00061488"/>
    </source>
</evidence>
<dbReference type="AlphaFoldDB" id="F6GYS3"/>
<evidence type="ECO:0000256" key="2">
    <source>
        <dbReference type="ARBA" id="ARBA00004496"/>
    </source>
</evidence>
<dbReference type="HOGENOM" id="CLU_001561_3_3_1"/>
<dbReference type="GO" id="GO:0050832">
    <property type="term" value="P:defense response to fungus"/>
    <property type="evidence" value="ECO:0007669"/>
    <property type="project" value="UniProtKB-ARBA"/>
</dbReference>
<dbReference type="eggNOG" id="ENOG502SPDN">
    <property type="taxonomic scope" value="Eukaryota"/>
</dbReference>
<comment type="similarity">
    <text evidence="6">Belongs to the disease resistance TIR-NB-LRR family.</text>
</comment>
<dbReference type="GO" id="GO:0005737">
    <property type="term" value="C:cytoplasm"/>
    <property type="evidence" value="ECO:0007669"/>
    <property type="project" value="UniProtKB-SubCell"/>
</dbReference>
<dbReference type="Pfam" id="PF01582">
    <property type="entry name" value="TIR"/>
    <property type="match status" value="1"/>
</dbReference>
<evidence type="ECO:0000256" key="3">
    <source>
        <dbReference type="ARBA" id="ARBA00022490"/>
    </source>
</evidence>
<feature type="domain" description="TIR" evidence="7">
    <location>
        <begin position="15"/>
        <end position="163"/>
    </location>
</feature>
<dbReference type="Gene3D" id="3.40.50.10140">
    <property type="entry name" value="Toll/interleukin-1 receptor homology (TIR) domain"/>
    <property type="match status" value="1"/>
</dbReference>
<evidence type="ECO:0000256" key="1">
    <source>
        <dbReference type="ARBA" id="ARBA00004123"/>
    </source>
</evidence>
<keyword evidence="9" id="KW-1185">Reference proteome</keyword>
<dbReference type="InParanoid" id="F6GYS3"/>
<name>F6GYS3_VITVI</name>
<sequence>MASSMINQKDSASHWNYDVFLSFRGEDTRRSFTDHLYAALVEKGVRTFRDDEELERGKEIAPELLKAIEESRISVVVFSKNYARSGWCMDELVKIIECMKAKGQTVLPVFYDVDPTHVRKQTGSFMEAFASHGEDTEVIERAKRWRAALTQAANLSGWHLQNG</sequence>
<dbReference type="PaxDb" id="29760-VIT_18s0117g00380.t01"/>
<dbReference type="SMART" id="SM00255">
    <property type="entry name" value="TIR"/>
    <property type="match status" value="1"/>
</dbReference>
<dbReference type="SUPFAM" id="SSF52200">
    <property type="entry name" value="Toll/Interleukin receptor TIR domain"/>
    <property type="match status" value="1"/>
</dbReference>